<dbReference type="InterPro" id="IPR035965">
    <property type="entry name" value="PAS-like_dom_sf"/>
</dbReference>
<evidence type="ECO:0000256" key="1">
    <source>
        <dbReference type="ARBA" id="ARBA00000085"/>
    </source>
</evidence>
<evidence type="ECO:0000256" key="11">
    <source>
        <dbReference type="ARBA" id="ARBA00022991"/>
    </source>
</evidence>
<proteinExistence type="predicted"/>
<evidence type="ECO:0000256" key="5">
    <source>
        <dbReference type="ARBA" id="ARBA00022606"/>
    </source>
</evidence>
<name>A0ABU7XH62_9HYPH</name>
<feature type="signal peptide" evidence="15">
    <location>
        <begin position="1"/>
        <end position="21"/>
    </location>
</feature>
<dbReference type="SMART" id="SM00911">
    <property type="entry name" value="HWE_HK"/>
    <property type="match status" value="1"/>
</dbReference>
<keyword evidence="11" id="KW-0157">Chromophore</keyword>
<accession>A0ABU7XH62</accession>
<dbReference type="RefSeq" id="WP_332081747.1">
    <property type="nucleotide sequence ID" value="NZ_JAZHYN010000023.1"/>
</dbReference>
<feature type="domain" description="PAC" evidence="16">
    <location>
        <begin position="209"/>
        <end position="261"/>
    </location>
</feature>
<dbReference type="EMBL" id="JAZHYN010000023">
    <property type="protein sequence ID" value="MEF3366726.1"/>
    <property type="molecule type" value="Genomic_DNA"/>
</dbReference>
<keyword evidence="6" id="KW-0808">Transferase</keyword>
<keyword evidence="3" id="KW-0600">Photoreceptor protein</keyword>
<dbReference type="Pfam" id="PF07536">
    <property type="entry name" value="HWE_HK"/>
    <property type="match status" value="1"/>
</dbReference>
<dbReference type="SUPFAM" id="SSF55785">
    <property type="entry name" value="PYP-like sensor domain (PAS domain)"/>
    <property type="match status" value="1"/>
</dbReference>
<dbReference type="SMART" id="SM00086">
    <property type="entry name" value="PAC"/>
    <property type="match status" value="1"/>
</dbReference>
<evidence type="ECO:0000313" key="17">
    <source>
        <dbReference type="EMBL" id="MEF3366726.1"/>
    </source>
</evidence>
<evidence type="ECO:0000256" key="15">
    <source>
        <dbReference type="SAM" id="SignalP"/>
    </source>
</evidence>
<keyword evidence="14" id="KW-0472">Membrane</keyword>
<evidence type="ECO:0000256" key="8">
    <source>
        <dbReference type="ARBA" id="ARBA00022741"/>
    </source>
</evidence>
<keyword evidence="13" id="KW-0175">Coiled coil</keyword>
<evidence type="ECO:0000256" key="7">
    <source>
        <dbReference type="ARBA" id="ARBA00022737"/>
    </source>
</evidence>
<keyword evidence="14" id="KW-1133">Transmembrane helix</keyword>
<keyword evidence="8" id="KW-0547">Nucleotide-binding</keyword>
<keyword evidence="14" id="KW-0812">Transmembrane</keyword>
<comment type="caution">
    <text evidence="17">The sequence shown here is derived from an EMBL/GenBank/DDBJ whole genome shotgun (WGS) entry which is preliminary data.</text>
</comment>
<keyword evidence="9 17" id="KW-0418">Kinase</keyword>
<feature type="coiled-coil region" evidence="13">
    <location>
        <begin position="90"/>
        <end position="117"/>
    </location>
</feature>
<dbReference type="PROSITE" id="PS50113">
    <property type="entry name" value="PAC"/>
    <property type="match status" value="1"/>
</dbReference>
<keyword evidence="4" id="KW-0597">Phosphoprotein</keyword>
<evidence type="ECO:0000256" key="14">
    <source>
        <dbReference type="SAM" id="Phobius"/>
    </source>
</evidence>
<evidence type="ECO:0000256" key="4">
    <source>
        <dbReference type="ARBA" id="ARBA00022553"/>
    </source>
</evidence>
<comment type="catalytic activity">
    <reaction evidence="1">
        <text>ATP + protein L-histidine = ADP + protein N-phospho-L-histidine.</text>
        <dbReference type="EC" id="2.7.13.3"/>
    </reaction>
</comment>
<sequence>MARFAPMTALLVTLPIQQAAAATASNDFADLPLLLCAALASALIVALAALWRLTQARGDERRALHELSTLLGSVKAREATRWRDSGVSEIDAIAHSILELQERLREKRQKLTELTDLLAKKSCLANQSDMNSRLHAILDAVPVGILIAEAPSGRIIEGNRVIETILRHPIRYSANTAAYDEWKAFHQDGRPVLSQEYPLARALAGEDNPTLECKYVRGEGGLGWINIVGAPIHNDEGAIIGAIVAVTDIDDIKTAEAHRRAMSRELHHRVNNALAMIQGIANITARTARDFASFRADFTERVQCLSRISTLLVRNSWELTPLRDLIETGLFCEKDQGARIEVSGEDVELRSDVALALGVALFELLSNAQRHGALSGEEGRVAVKWRIERENERPRLMLDWRESGGPAVERPERAGVGHFLLTSVLARQIGGDIELSFEPEGLHATIYAEI</sequence>
<evidence type="ECO:0000256" key="2">
    <source>
        <dbReference type="ARBA" id="ARBA00012438"/>
    </source>
</evidence>
<gene>
    <name evidence="17" type="ORF">V3H18_09295</name>
</gene>
<evidence type="ECO:0000256" key="9">
    <source>
        <dbReference type="ARBA" id="ARBA00022777"/>
    </source>
</evidence>
<reference evidence="17 18" key="1">
    <citation type="submission" date="2024-02" db="EMBL/GenBank/DDBJ databases">
        <authorList>
            <person name="Grouzdev D."/>
        </authorList>
    </citation>
    <scope>NUCLEOTIDE SEQUENCE [LARGE SCALE GENOMIC DNA]</scope>
    <source>
        <strain evidence="17 18">9N</strain>
    </source>
</reference>
<dbReference type="EC" id="2.7.13.3" evidence="2"/>
<keyword evidence="5" id="KW-0716">Sensory transduction</keyword>
<dbReference type="GO" id="GO:0016301">
    <property type="term" value="F:kinase activity"/>
    <property type="evidence" value="ECO:0007669"/>
    <property type="project" value="UniProtKB-KW"/>
</dbReference>
<keyword evidence="12" id="KW-0675">Receptor</keyword>
<dbReference type="InterPro" id="IPR036890">
    <property type="entry name" value="HATPase_C_sf"/>
</dbReference>
<keyword evidence="7" id="KW-0677">Repeat</keyword>
<organism evidence="17 18">
    <name type="scientific">Methylocystis borbori</name>
    <dbReference type="NCBI Taxonomy" id="3118750"/>
    <lineage>
        <taxon>Bacteria</taxon>
        <taxon>Pseudomonadati</taxon>
        <taxon>Pseudomonadota</taxon>
        <taxon>Alphaproteobacteria</taxon>
        <taxon>Hyphomicrobiales</taxon>
        <taxon>Methylocystaceae</taxon>
        <taxon>Methylocystis</taxon>
    </lineage>
</organism>
<dbReference type="Gene3D" id="3.30.565.10">
    <property type="entry name" value="Histidine kinase-like ATPase, C-terminal domain"/>
    <property type="match status" value="1"/>
</dbReference>
<dbReference type="InterPro" id="IPR000700">
    <property type="entry name" value="PAS-assoc_C"/>
</dbReference>
<evidence type="ECO:0000259" key="16">
    <source>
        <dbReference type="PROSITE" id="PS50113"/>
    </source>
</evidence>
<dbReference type="PANTHER" id="PTHR41523:SF8">
    <property type="entry name" value="ETHYLENE RESPONSE SENSOR PROTEIN"/>
    <property type="match status" value="1"/>
</dbReference>
<dbReference type="InterPro" id="IPR001610">
    <property type="entry name" value="PAC"/>
</dbReference>
<keyword evidence="10" id="KW-0067">ATP-binding</keyword>
<dbReference type="Proteomes" id="UP001350748">
    <property type="component" value="Unassembled WGS sequence"/>
</dbReference>
<dbReference type="PANTHER" id="PTHR41523">
    <property type="entry name" value="TWO-COMPONENT SYSTEM SENSOR PROTEIN"/>
    <property type="match status" value="1"/>
</dbReference>
<evidence type="ECO:0000256" key="10">
    <source>
        <dbReference type="ARBA" id="ARBA00022840"/>
    </source>
</evidence>
<feature type="chain" id="PRO_5045373276" description="histidine kinase" evidence="15">
    <location>
        <begin position="22"/>
        <end position="450"/>
    </location>
</feature>
<evidence type="ECO:0000256" key="13">
    <source>
        <dbReference type="SAM" id="Coils"/>
    </source>
</evidence>
<keyword evidence="18" id="KW-1185">Reference proteome</keyword>
<dbReference type="InterPro" id="IPR011102">
    <property type="entry name" value="Sig_transdc_His_kinase_HWE"/>
</dbReference>
<feature type="transmembrane region" description="Helical" evidence="14">
    <location>
        <begin position="31"/>
        <end position="53"/>
    </location>
</feature>
<evidence type="ECO:0000256" key="6">
    <source>
        <dbReference type="ARBA" id="ARBA00022679"/>
    </source>
</evidence>
<evidence type="ECO:0000256" key="3">
    <source>
        <dbReference type="ARBA" id="ARBA00022543"/>
    </source>
</evidence>
<keyword evidence="15" id="KW-0732">Signal</keyword>
<evidence type="ECO:0000313" key="18">
    <source>
        <dbReference type="Proteomes" id="UP001350748"/>
    </source>
</evidence>
<evidence type="ECO:0000256" key="12">
    <source>
        <dbReference type="ARBA" id="ARBA00023170"/>
    </source>
</evidence>
<dbReference type="Gene3D" id="3.30.450.20">
    <property type="entry name" value="PAS domain"/>
    <property type="match status" value="1"/>
</dbReference>
<protein>
    <recommendedName>
        <fullName evidence="2">histidine kinase</fullName>
        <ecNumber evidence="2">2.7.13.3</ecNumber>
    </recommendedName>
</protein>